<proteinExistence type="predicted"/>
<feature type="non-terminal residue" evidence="1">
    <location>
        <position position="198"/>
    </location>
</feature>
<comment type="caution">
    <text evidence="1">The sequence shown here is derived from an EMBL/GenBank/DDBJ whole genome shotgun (WGS) entry which is preliminary data.</text>
</comment>
<protein>
    <submittedName>
        <fullName evidence="1">Uncharacterized protein</fullName>
    </submittedName>
</protein>
<sequence length="198" mass="21606">MRPPMEADALAGLAEAANADAQPEHRRADAQVHPASALVPPSHVLATPSGLPSPAGQLGAERQQHSLKCRVEMEFDGHLKFDYWDWSKSDYWELFFDVRAADRRFGEYGPGTFNVVVAPAAAKDRPAFGNPCTGPAVPKITLTRKRTVDGTAATVELTWAELTRLTGARPTELAFGAALNSFSDRDRYSKQKPGRAYL</sequence>
<gene>
    <name evidence="1" type="ORF">LCGC14_2815510</name>
</gene>
<organism evidence="1">
    <name type="scientific">marine sediment metagenome</name>
    <dbReference type="NCBI Taxonomy" id="412755"/>
    <lineage>
        <taxon>unclassified sequences</taxon>
        <taxon>metagenomes</taxon>
        <taxon>ecological metagenomes</taxon>
    </lineage>
</organism>
<name>A0A0F8Z5E7_9ZZZZ</name>
<evidence type="ECO:0000313" key="1">
    <source>
        <dbReference type="EMBL" id="KKK81235.1"/>
    </source>
</evidence>
<dbReference type="EMBL" id="LAZR01053215">
    <property type="protein sequence ID" value="KKK81235.1"/>
    <property type="molecule type" value="Genomic_DNA"/>
</dbReference>
<reference evidence="1" key="1">
    <citation type="journal article" date="2015" name="Nature">
        <title>Complex archaea that bridge the gap between prokaryotes and eukaryotes.</title>
        <authorList>
            <person name="Spang A."/>
            <person name="Saw J.H."/>
            <person name="Jorgensen S.L."/>
            <person name="Zaremba-Niedzwiedzka K."/>
            <person name="Martijn J."/>
            <person name="Lind A.E."/>
            <person name="van Eijk R."/>
            <person name="Schleper C."/>
            <person name="Guy L."/>
            <person name="Ettema T.J."/>
        </authorList>
    </citation>
    <scope>NUCLEOTIDE SEQUENCE</scope>
</reference>
<dbReference type="AlphaFoldDB" id="A0A0F8Z5E7"/>
<accession>A0A0F8Z5E7</accession>